<evidence type="ECO:0000313" key="2">
    <source>
        <dbReference type="EMBL" id="RBA59900.1"/>
    </source>
</evidence>
<evidence type="ECO:0000256" key="1">
    <source>
        <dbReference type="SAM" id="SignalP"/>
    </source>
</evidence>
<sequence>MRAIAVVALALLMVGCSNKSVVQKWANSEPAMASHSGPVCFLPAELPDGVESTFLGRAVANQQWYGDYTAVNAALADVARSVGADVITEKRQKKKFGFFAWARPQVWGFARRLDDPAAIDCVALGGGIDPGNGVPLTARKIERAEPEPELTQIDALEQRVPTGSEYDECMARVMRISDAALRVESMAICDGAARELN</sequence>
<organism evidence="2 3">
    <name type="scientific">Stutzerimonas zhaodongensis</name>
    <dbReference type="NCBI Taxonomy" id="1176257"/>
    <lineage>
        <taxon>Bacteria</taxon>
        <taxon>Pseudomonadati</taxon>
        <taxon>Pseudomonadota</taxon>
        <taxon>Gammaproteobacteria</taxon>
        <taxon>Pseudomonadales</taxon>
        <taxon>Pseudomonadaceae</taxon>
        <taxon>Stutzerimonas</taxon>
    </lineage>
</organism>
<dbReference type="Proteomes" id="UP000252554">
    <property type="component" value="Unassembled WGS sequence"/>
</dbReference>
<dbReference type="EMBL" id="QNTV01000004">
    <property type="protein sequence ID" value="RBA59900.1"/>
    <property type="molecule type" value="Genomic_DNA"/>
</dbReference>
<accession>A0A365PWD0</accession>
<dbReference type="PROSITE" id="PS51257">
    <property type="entry name" value="PROKAR_LIPOPROTEIN"/>
    <property type="match status" value="1"/>
</dbReference>
<dbReference type="AlphaFoldDB" id="A0A365PWD0"/>
<comment type="caution">
    <text evidence="2">The sequence shown here is derived from an EMBL/GenBank/DDBJ whole genome shotgun (WGS) entry which is preliminary data.</text>
</comment>
<reference evidence="2 3" key="1">
    <citation type="submission" date="2018-06" db="EMBL/GenBank/DDBJ databases">
        <title>Whole genome sequencing of four bacterial strains from South Shetland trench revealing bio-synthetic gene clusters.</title>
        <authorList>
            <person name="Abdel-Mageed W.M."/>
            <person name="Lehri B."/>
            <person name="Jarmusch S.A."/>
            <person name="Miranda K."/>
            <person name="Goodfellow M."/>
            <person name="Jaspars M."/>
            <person name="Karlyshev A.V."/>
        </authorList>
    </citation>
    <scope>NUCLEOTIDE SEQUENCE [LARGE SCALE GENOMIC DNA]</scope>
    <source>
        <strain evidence="2 3">SST2</strain>
    </source>
</reference>
<keyword evidence="1" id="KW-0732">Signal</keyword>
<name>A0A365PWD0_9GAMM</name>
<proteinExistence type="predicted"/>
<evidence type="ECO:0008006" key="4">
    <source>
        <dbReference type="Google" id="ProtNLM"/>
    </source>
</evidence>
<evidence type="ECO:0000313" key="3">
    <source>
        <dbReference type="Proteomes" id="UP000252554"/>
    </source>
</evidence>
<feature type="chain" id="PRO_5017008171" description="Lipoprotein" evidence="1">
    <location>
        <begin position="20"/>
        <end position="197"/>
    </location>
</feature>
<feature type="signal peptide" evidence="1">
    <location>
        <begin position="1"/>
        <end position="19"/>
    </location>
</feature>
<protein>
    <recommendedName>
        <fullName evidence="4">Lipoprotein</fullName>
    </recommendedName>
</protein>
<gene>
    <name evidence="2" type="ORF">DQ403_08055</name>
</gene>